<dbReference type="eggNOG" id="KOG2828">
    <property type="taxonomic scope" value="Eukaryota"/>
</dbReference>
<dbReference type="PANTHER" id="PTHR43609:SF1">
    <property type="entry name" value="ACETYL-COA HYDROLASE"/>
    <property type="match status" value="1"/>
</dbReference>
<dbReference type="OrthoDB" id="10250396at2759"/>
<dbReference type="InterPro" id="IPR037171">
    <property type="entry name" value="NagB/RpiA_transferase-like"/>
</dbReference>
<keyword evidence="8" id="KW-0378">Hydrolase</keyword>
<protein>
    <recommendedName>
        <fullName evidence="4">Acetyl-CoA hydrolase</fullName>
        <ecNumber evidence="3">3.1.2.1</ecNumber>
    </recommendedName>
    <alternativeName>
        <fullName evidence="5">Acetyl-CoA deacylase</fullName>
    </alternativeName>
</protein>
<evidence type="ECO:0000256" key="1">
    <source>
        <dbReference type="ARBA" id="ARBA00001831"/>
    </source>
</evidence>
<dbReference type="Gene3D" id="3.40.1080.20">
    <property type="entry name" value="Acetyl-CoA hydrolase/transferase C-terminal domain"/>
    <property type="match status" value="1"/>
</dbReference>
<name>S9PU55_SCHOY</name>
<dbReference type="Proteomes" id="UP000016088">
    <property type="component" value="Unassembled WGS sequence"/>
</dbReference>
<dbReference type="GO" id="GO:0008775">
    <property type="term" value="F:acetate CoA-transferase activity"/>
    <property type="evidence" value="ECO:0007669"/>
    <property type="project" value="InterPro"/>
</dbReference>
<comment type="catalytic activity">
    <reaction evidence="1">
        <text>acetyl-CoA + H2O = acetate + CoA + H(+)</text>
        <dbReference type="Rhea" id="RHEA:20289"/>
        <dbReference type="ChEBI" id="CHEBI:15377"/>
        <dbReference type="ChEBI" id="CHEBI:15378"/>
        <dbReference type="ChEBI" id="CHEBI:30089"/>
        <dbReference type="ChEBI" id="CHEBI:57287"/>
        <dbReference type="ChEBI" id="CHEBI:57288"/>
        <dbReference type="EC" id="3.1.2.1"/>
    </reaction>
</comment>
<dbReference type="Gene3D" id="3.30.750.70">
    <property type="entry name" value="4-hydroxybutyrate coenzyme like domains"/>
    <property type="match status" value="1"/>
</dbReference>
<dbReference type="Pfam" id="PF13336">
    <property type="entry name" value="AcetylCoA_hyd_C"/>
    <property type="match status" value="1"/>
</dbReference>
<dbReference type="VEuPathDB" id="FungiDB:SOCG_01714"/>
<evidence type="ECO:0000256" key="4">
    <source>
        <dbReference type="ARBA" id="ARBA00017958"/>
    </source>
</evidence>
<dbReference type="InterPro" id="IPR038460">
    <property type="entry name" value="AcetylCoA_hyd_C_sf"/>
</dbReference>
<dbReference type="Pfam" id="PF02550">
    <property type="entry name" value="AcetylCoA_hydro"/>
    <property type="match status" value="1"/>
</dbReference>
<dbReference type="EMBL" id="KE503208">
    <property type="protein sequence ID" value="EPX71497.1"/>
    <property type="molecule type" value="Genomic_DNA"/>
</dbReference>
<dbReference type="InterPro" id="IPR026888">
    <property type="entry name" value="AcetylCoA_hyd_C"/>
</dbReference>
<gene>
    <name evidence="8" type="ORF">SOCG_01714</name>
</gene>
<dbReference type="AlphaFoldDB" id="S9PU55"/>
<dbReference type="HOGENOM" id="CLU_019748_3_0_1"/>
<dbReference type="GO" id="GO:0005739">
    <property type="term" value="C:mitochondrion"/>
    <property type="evidence" value="ECO:0007669"/>
    <property type="project" value="TreeGrafter"/>
</dbReference>
<dbReference type="RefSeq" id="XP_013020121.1">
    <property type="nucleotide sequence ID" value="XM_013164667.1"/>
</dbReference>
<dbReference type="InterPro" id="IPR003702">
    <property type="entry name" value="ActCoA_hydro_N"/>
</dbReference>
<accession>S9PU55</accession>
<sequence length="521" mass="57443">MSSKLFSRVRCKGLQDKITKPSSLLSSFQGHQTIGWSGFTGVDYPLQTLEPLINEVRSNKAFAKPKFDLRVCSSGGTVTESALSELDMVCSRSPYQVSKVINKSLNNGKIDFHDHSLIDFAEQLTSGYLGAKDGKPQTLDIAIVEATEITPEGNLVPGASVGVTPELIQVADKLVVEMNTNSPSLRGIHDLCVPASPPYRNPLNVCTSSDRIGQTEIPLDPKKVIGIVEGSHGKFPSRTEPSNSTTRAISQHIIDFLKNETHRGRVPENLHPIQSGIGAIANSVIEGLGNSSFRNLQVWTEVLQDSFLDLLKSGTVQYASSMSLRFSPQELENFYKNWDFYKEHVILRPQAITNSPEIIRRLGCISLNTPVEVDLYGHVNSTCVMGTRMLNGIGGSGDFMRNAKLSIMHTPSVRPTKTDPIGISTIVPKVTHVDHTEHDIDIVVTEQGLADLRGLSPRERAIEIIENCAHPVYRPILMDYFTLAESVCLKEKRGHEPLLLDKAFKMHTSFLEEGSMKVSSW</sequence>
<dbReference type="GeneID" id="25030694"/>
<evidence type="ECO:0000256" key="3">
    <source>
        <dbReference type="ARBA" id="ARBA00011920"/>
    </source>
</evidence>
<dbReference type="GO" id="GO:0003986">
    <property type="term" value="F:acetyl-CoA hydrolase activity"/>
    <property type="evidence" value="ECO:0007669"/>
    <property type="project" value="UniProtKB-EC"/>
</dbReference>
<dbReference type="Gene3D" id="3.40.1080.10">
    <property type="entry name" value="Glutaconate Coenzyme A-transferase"/>
    <property type="match status" value="1"/>
</dbReference>
<dbReference type="PANTHER" id="PTHR43609">
    <property type="entry name" value="ACETYL-COA HYDROLASE"/>
    <property type="match status" value="1"/>
</dbReference>
<dbReference type="EC" id="3.1.2.1" evidence="3"/>
<evidence type="ECO:0000313" key="8">
    <source>
        <dbReference type="EMBL" id="EPX71497.1"/>
    </source>
</evidence>
<organism evidence="8 9">
    <name type="scientific">Schizosaccharomyces octosporus (strain yFS286)</name>
    <name type="common">Fission yeast</name>
    <name type="synonym">Octosporomyces octosporus</name>
    <dbReference type="NCBI Taxonomy" id="483514"/>
    <lineage>
        <taxon>Eukaryota</taxon>
        <taxon>Fungi</taxon>
        <taxon>Dikarya</taxon>
        <taxon>Ascomycota</taxon>
        <taxon>Taphrinomycotina</taxon>
        <taxon>Schizosaccharomycetes</taxon>
        <taxon>Schizosaccharomycetales</taxon>
        <taxon>Schizosaccharomycetaceae</taxon>
        <taxon>Schizosaccharomyces</taxon>
    </lineage>
</organism>
<evidence type="ECO:0000313" key="9">
    <source>
        <dbReference type="Proteomes" id="UP000016088"/>
    </source>
</evidence>
<dbReference type="GO" id="GO:0006083">
    <property type="term" value="P:acetate metabolic process"/>
    <property type="evidence" value="ECO:0007669"/>
    <property type="project" value="InterPro"/>
</dbReference>
<reference evidence="8 9" key="1">
    <citation type="journal article" date="2011" name="Science">
        <title>Comparative functional genomics of the fission yeasts.</title>
        <authorList>
            <person name="Rhind N."/>
            <person name="Chen Z."/>
            <person name="Yassour M."/>
            <person name="Thompson D.A."/>
            <person name="Haas B.J."/>
            <person name="Habib N."/>
            <person name="Wapinski I."/>
            <person name="Roy S."/>
            <person name="Lin M.F."/>
            <person name="Heiman D.I."/>
            <person name="Young S.K."/>
            <person name="Furuya K."/>
            <person name="Guo Y."/>
            <person name="Pidoux A."/>
            <person name="Chen H.M."/>
            <person name="Robbertse B."/>
            <person name="Goldberg J.M."/>
            <person name="Aoki K."/>
            <person name="Bayne E.H."/>
            <person name="Berlin A.M."/>
            <person name="Desjardins C.A."/>
            <person name="Dobbs E."/>
            <person name="Dukaj L."/>
            <person name="Fan L."/>
            <person name="FitzGerald M.G."/>
            <person name="French C."/>
            <person name="Gujja S."/>
            <person name="Hansen K."/>
            <person name="Keifenheim D."/>
            <person name="Levin J.Z."/>
            <person name="Mosher R.A."/>
            <person name="Mueller C.A."/>
            <person name="Pfiffner J."/>
            <person name="Priest M."/>
            <person name="Russ C."/>
            <person name="Smialowska A."/>
            <person name="Swoboda P."/>
            <person name="Sykes S.M."/>
            <person name="Vaughn M."/>
            <person name="Vengrova S."/>
            <person name="Yoder R."/>
            <person name="Zeng Q."/>
            <person name="Allshire R."/>
            <person name="Baulcombe D."/>
            <person name="Birren B.W."/>
            <person name="Brown W."/>
            <person name="Ekwall K."/>
            <person name="Kellis M."/>
            <person name="Leatherwood J."/>
            <person name="Levin H."/>
            <person name="Margalit H."/>
            <person name="Martienssen R."/>
            <person name="Nieduszynski C.A."/>
            <person name="Spatafora J.W."/>
            <person name="Friedman N."/>
            <person name="Dalgaard J.Z."/>
            <person name="Baumann P."/>
            <person name="Niki H."/>
            <person name="Regev A."/>
            <person name="Nusbaum C."/>
        </authorList>
    </citation>
    <scope>NUCLEOTIDE SEQUENCE [LARGE SCALE GENOMIC DNA]</scope>
    <source>
        <strain evidence="9">yFS286</strain>
    </source>
</reference>
<proteinExistence type="inferred from homology"/>
<dbReference type="SUPFAM" id="SSF100950">
    <property type="entry name" value="NagB/RpiA/CoA transferase-like"/>
    <property type="match status" value="2"/>
</dbReference>
<dbReference type="OMA" id="LQVWTEV"/>
<evidence type="ECO:0000256" key="5">
    <source>
        <dbReference type="ARBA" id="ARBA00029672"/>
    </source>
</evidence>
<evidence type="ECO:0000259" key="6">
    <source>
        <dbReference type="Pfam" id="PF02550"/>
    </source>
</evidence>
<keyword evidence="9" id="KW-1185">Reference proteome</keyword>
<dbReference type="InterPro" id="IPR046433">
    <property type="entry name" value="ActCoA_hydro"/>
</dbReference>
<comment type="similarity">
    <text evidence="2">Belongs to the acetyl-CoA hydrolase/transferase family.</text>
</comment>
<evidence type="ECO:0000256" key="2">
    <source>
        <dbReference type="ARBA" id="ARBA00009632"/>
    </source>
</evidence>
<evidence type="ECO:0000259" key="7">
    <source>
        <dbReference type="Pfam" id="PF13336"/>
    </source>
</evidence>
<feature type="domain" description="Acetyl-CoA hydrolase/transferase C-terminal" evidence="7">
    <location>
        <begin position="332"/>
        <end position="480"/>
    </location>
</feature>
<feature type="domain" description="Acetyl-CoA hydrolase/transferase N-terminal" evidence="6">
    <location>
        <begin position="15"/>
        <end position="229"/>
    </location>
</feature>
<dbReference type="FunFam" id="3.40.1080.20:FF:000001">
    <property type="entry name" value="Acetyl-CoA hydrolase Ach1"/>
    <property type="match status" value="1"/>
</dbReference>